<dbReference type="EMBL" id="CP134852">
    <property type="protein sequence ID" value="WNL26254.1"/>
    <property type="molecule type" value="Genomic_DNA"/>
</dbReference>
<evidence type="ECO:0000313" key="5">
    <source>
        <dbReference type="EMBL" id="WNL18844.1"/>
    </source>
</evidence>
<accession>A0AA96D4A9</accession>
<name>A0AA96D4A9_9BACT</name>
<protein>
    <submittedName>
        <fullName evidence="6">Response regulator transcription factor</fullName>
    </submittedName>
</protein>
<feature type="domain" description="Response regulatory" evidence="2">
    <location>
        <begin position="2"/>
        <end position="38"/>
    </location>
</feature>
<gene>
    <name evidence="4" type="ORF">RJG51_03550</name>
    <name evidence="3" type="ORF">RJG52_07795</name>
    <name evidence="5" type="ORF">RJG53_09690</name>
    <name evidence="7" type="ORF">RJG55_07805</name>
    <name evidence="6" type="ORF">RJG56_09570</name>
    <name evidence="8" type="ORF">RJG57_03565</name>
</gene>
<dbReference type="EMBL" id="CP134851">
    <property type="protein sequence ID" value="WNL22854.1"/>
    <property type="molecule type" value="Genomic_DNA"/>
</dbReference>
<reference evidence="3" key="2">
    <citation type="submission" date="2023-09" db="EMBL/GenBank/DDBJ databases">
        <title>Characterization of Arcobacter Isolates from Retail Chicken Sold in Supermarkets in Tbilisi, Georgia.</title>
        <authorList>
            <person name="Matthias R."/>
            <person name="Zautner A.E."/>
        </authorList>
    </citation>
    <scope>NUCLEOTIDE SEQUENCE</scope>
    <source>
        <strain evidence="4">LEO 108</strain>
        <strain evidence="3">LEO 109</strain>
    </source>
</reference>
<evidence type="ECO:0000259" key="2">
    <source>
        <dbReference type="PROSITE" id="PS50110"/>
    </source>
</evidence>
<evidence type="ECO:0000313" key="6">
    <source>
        <dbReference type="EMBL" id="WNL20982.1"/>
    </source>
</evidence>
<evidence type="ECO:0000313" key="3">
    <source>
        <dbReference type="EMBL" id="WNL11829.1"/>
    </source>
</evidence>
<dbReference type="InterPro" id="IPR011006">
    <property type="entry name" value="CheY-like_superfamily"/>
</dbReference>
<dbReference type="EMBL" id="CP134850">
    <property type="protein sequence ID" value="WNL20982.1"/>
    <property type="molecule type" value="Genomic_DNA"/>
</dbReference>
<dbReference type="EMBL" id="CP134845">
    <property type="protein sequence ID" value="WNL15273.1"/>
    <property type="molecule type" value="Genomic_DNA"/>
</dbReference>
<evidence type="ECO:0000313" key="7">
    <source>
        <dbReference type="EMBL" id="WNL22854.1"/>
    </source>
</evidence>
<dbReference type="GO" id="GO:0000160">
    <property type="term" value="P:phosphorelay signal transduction system"/>
    <property type="evidence" value="ECO:0007669"/>
    <property type="project" value="InterPro"/>
</dbReference>
<evidence type="ECO:0000256" key="1">
    <source>
        <dbReference type="PROSITE-ProRule" id="PRU00169"/>
    </source>
</evidence>
<dbReference type="SUPFAM" id="SSF52172">
    <property type="entry name" value="CheY-like"/>
    <property type="match status" value="1"/>
</dbReference>
<reference evidence="6" key="1">
    <citation type="submission" date="2023-09" db="EMBL/GenBank/DDBJ databases">
        <title>Arcobacter tbilisiensis sp. nov. isolated from chicken meat in Tbilisi, Georgia.</title>
        <authorList>
            <person name="Matthias R."/>
            <person name="Zautner A.E."/>
        </authorList>
    </citation>
    <scope>NUCLEOTIDE SEQUENCE</scope>
    <source>
        <strain evidence="8">LEO 70</strain>
        <strain evidence="7">LEO 74</strain>
        <strain evidence="6">LEO 79</strain>
        <strain evidence="5">LEO 99</strain>
    </source>
</reference>
<comment type="caution">
    <text evidence="1">Lacks conserved residue(s) required for the propagation of feature annotation.</text>
</comment>
<dbReference type="InterPro" id="IPR001789">
    <property type="entry name" value="Sig_transdc_resp-reg_receiver"/>
</dbReference>
<dbReference type="PROSITE" id="PS50110">
    <property type="entry name" value="RESPONSE_REGULATORY"/>
    <property type="match status" value="1"/>
</dbReference>
<proteinExistence type="predicted"/>
<organism evidence="6">
    <name type="scientific">Arcobacter sp. AZ-2023</name>
    <dbReference type="NCBI Taxonomy" id="3074453"/>
    <lineage>
        <taxon>Bacteria</taxon>
        <taxon>Pseudomonadati</taxon>
        <taxon>Campylobacterota</taxon>
        <taxon>Epsilonproteobacteria</taxon>
        <taxon>Campylobacterales</taxon>
        <taxon>Arcobacteraceae</taxon>
        <taxon>Arcobacter</taxon>
    </lineage>
</organism>
<evidence type="ECO:0000313" key="4">
    <source>
        <dbReference type="EMBL" id="WNL15273.1"/>
    </source>
</evidence>
<evidence type="ECO:0000313" key="8">
    <source>
        <dbReference type="EMBL" id="WNL26254.1"/>
    </source>
</evidence>
<dbReference type="EMBL" id="CP134844">
    <property type="protein sequence ID" value="WNL11829.1"/>
    <property type="molecule type" value="Genomic_DNA"/>
</dbReference>
<sequence>MKILFLEDDILLNEIIQEHLENEGYSVKSTFTGYEAEE</sequence>
<dbReference type="EMBL" id="CP134849">
    <property type="protein sequence ID" value="WNL18844.1"/>
    <property type="molecule type" value="Genomic_DNA"/>
</dbReference>
<dbReference type="AlphaFoldDB" id="A0AA96D4A9"/>